<keyword evidence="4 8" id="KW-0808">Transferase</keyword>
<dbReference type="Pfam" id="PF00266">
    <property type="entry name" value="Aminotran_5"/>
    <property type="match status" value="1"/>
</dbReference>
<evidence type="ECO:0000256" key="4">
    <source>
        <dbReference type="ARBA" id="ARBA00022679"/>
    </source>
</evidence>
<dbReference type="InterPro" id="IPR015424">
    <property type="entry name" value="PyrdxlP-dep_Trfase"/>
</dbReference>
<feature type="domain" description="Aminotransferase class V" evidence="7">
    <location>
        <begin position="27"/>
        <end position="396"/>
    </location>
</feature>
<dbReference type="NCBIfam" id="TIGR01979">
    <property type="entry name" value="sufS"/>
    <property type="match status" value="1"/>
</dbReference>
<gene>
    <name evidence="8" type="ORF">MGWOODY_Clf1638</name>
</gene>
<dbReference type="EMBL" id="FAXA01000128">
    <property type="protein sequence ID" value="CUV01757.1"/>
    <property type="molecule type" value="Genomic_DNA"/>
</dbReference>
<evidence type="ECO:0000256" key="6">
    <source>
        <dbReference type="ARBA" id="ARBA00050776"/>
    </source>
</evidence>
<comment type="catalytic activity">
    <reaction evidence="6">
        <text>(sulfur carrier)-H + L-cysteine = (sulfur carrier)-SH + L-alanine</text>
        <dbReference type="Rhea" id="RHEA:43892"/>
        <dbReference type="Rhea" id="RHEA-COMP:14737"/>
        <dbReference type="Rhea" id="RHEA-COMP:14739"/>
        <dbReference type="ChEBI" id="CHEBI:29917"/>
        <dbReference type="ChEBI" id="CHEBI:35235"/>
        <dbReference type="ChEBI" id="CHEBI:57972"/>
        <dbReference type="ChEBI" id="CHEBI:64428"/>
        <dbReference type="EC" id="2.8.1.7"/>
    </reaction>
</comment>
<dbReference type="GO" id="GO:0006534">
    <property type="term" value="P:cysteine metabolic process"/>
    <property type="evidence" value="ECO:0007669"/>
    <property type="project" value="InterPro"/>
</dbReference>
<evidence type="ECO:0000256" key="5">
    <source>
        <dbReference type="ARBA" id="ARBA00022898"/>
    </source>
</evidence>
<dbReference type="PANTHER" id="PTHR43586">
    <property type="entry name" value="CYSTEINE DESULFURASE"/>
    <property type="match status" value="1"/>
</dbReference>
<dbReference type="InterPro" id="IPR010970">
    <property type="entry name" value="Cys_dSase_SufS"/>
</dbReference>
<dbReference type="InterPro" id="IPR020578">
    <property type="entry name" value="Aminotrans_V_PyrdxlP_BS"/>
</dbReference>
<evidence type="ECO:0000313" key="8">
    <source>
        <dbReference type="EMBL" id="CUV01757.1"/>
    </source>
</evidence>
<dbReference type="GO" id="GO:0031071">
    <property type="term" value="F:cysteine desulfurase activity"/>
    <property type="evidence" value="ECO:0007669"/>
    <property type="project" value="UniProtKB-EC"/>
</dbReference>
<dbReference type="InterPro" id="IPR015422">
    <property type="entry name" value="PyrdxlP-dep_Trfase_small"/>
</dbReference>
<comment type="cofactor">
    <cofactor evidence="1">
        <name>pyridoxal 5'-phosphate</name>
        <dbReference type="ChEBI" id="CHEBI:597326"/>
    </cofactor>
</comment>
<dbReference type="AlphaFoldDB" id="A0A170Q9J5"/>
<evidence type="ECO:0000256" key="2">
    <source>
        <dbReference type="ARBA" id="ARBA00010447"/>
    </source>
</evidence>
<protein>
    <recommendedName>
        <fullName evidence="3">cysteine desulfurase</fullName>
        <ecNumber evidence="3">2.8.1.7</ecNumber>
    </recommendedName>
</protein>
<evidence type="ECO:0000256" key="1">
    <source>
        <dbReference type="ARBA" id="ARBA00001933"/>
    </source>
</evidence>
<dbReference type="EC" id="2.8.1.7" evidence="3"/>
<reference evidence="8" key="1">
    <citation type="submission" date="2015-10" db="EMBL/GenBank/DDBJ databases">
        <authorList>
            <person name="Gilbert D.G."/>
        </authorList>
    </citation>
    <scope>NUCLEOTIDE SEQUENCE</scope>
</reference>
<dbReference type="PROSITE" id="PS00595">
    <property type="entry name" value="AA_TRANSFER_CLASS_5"/>
    <property type="match status" value="1"/>
</dbReference>
<dbReference type="GO" id="GO:0030170">
    <property type="term" value="F:pyridoxal phosphate binding"/>
    <property type="evidence" value="ECO:0007669"/>
    <property type="project" value="InterPro"/>
</dbReference>
<evidence type="ECO:0000259" key="7">
    <source>
        <dbReference type="Pfam" id="PF00266"/>
    </source>
</evidence>
<sequence length="408" mass="44671">MTTKFNVNQIRDDFPILKQMVNGNPLVYLDNGATSQKPQSVIDAIVNYYTTTNSNVHRGVHTMSQQATDGYEGARTKIRQFINARDDKEIIYTRNTTEGINLVAYSYGRQNVGPGDDIIVSNMEHHSNIVPWQMLCEEKGANLLVVPIDDSGELLMDEYEKMLSPHTKLVSITHVSNALGTILPTAQIVDMAHAHGTPVLLDGAQAVPHMPVDMQELDCDFYVFSGHKLFGPTGIGILYGKAEYLEAMSPFLGGGEMIKSVTFEKTIYNDLPYKFEGGTPDIAGAIGLGAAIDYVNNLGFDQITAHEDELLRYGTDALSSIEGLKIIGTAGHKAGILSFVMDKAHPHDIGTILDGQGIAVRTGHHCAQPVMQRFQIPATTRASLAFYNTKEDIDALIKGIDRVLEVFS</sequence>
<dbReference type="InterPro" id="IPR000192">
    <property type="entry name" value="Aminotrans_V_dom"/>
</dbReference>
<dbReference type="InterPro" id="IPR016454">
    <property type="entry name" value="Cysteine_dSase"/>
</dbReference>
<dbReference type="Gene3D" id="3.40.640.10">
    <property type="entry name" value="Type I PLP-dependent aspartate aminotransferase-like (Major domain)"/>
    <property type="match status" value="1"/>
</dbReference>
<name>A0A170Q9J5_9ZZZZ</name>
<accession>A0A170Q9J5</accession>
<dbReference type="PIRSF" id="PIRSF005572">
    <property type="entry name" value="NifS"/>
    <property type="match status" value="1"/>
</dbReference>
<dbReference type="SUPFAM" id="SSF53383">
    <property type="entry name" value="PLP-dependent transferases"/>
    <property type="match status" value="1"/>
</dbReference>
<dbReference type="InterPro" id="IPR015421">
    <property type="entry name" value="PyrdxlP-dep_Trfase_major"/>
</dbReference>
<dbReference type="Gene3D" id="3.90.1150.10">
    <property type="entry name" value="Aspartate Aminotransferase, domain 1"/>
    <property type="match status" value="1"/>
</dbReference>
<keyword evidence="5" id="KW-0663">Pyridoxal phosphate</keyword>
<proteinExistence type="inferred from homology"/>
<dbReference type="CDD" id="cd06453">
    <property type="entry name" value="SufS_like"/>
    <property type="match status" value="1"/>
</dbReference>
<comment type="similarity">
    <text evidence="2">Belongs to the class-V pyridoxal-phosphate-dependent aminotransferase family. Csd subfamily.</text>
</comment>
<organism evidence="8">
    <name type="scientific">hydrothermal vent metagenome</name>
    <dbReference type="NCBI Taxonomy" id="652676"/>
    <lineage>
        <taxon>unclassified sequences</taxon>
        <taxon>metagenomes</taxon>
        <taxon>ecological metagenomes</taxon>
    </lineage>
</organism>
<dbReference type="PANTHER" id="PTHR43586:SF8">
    <property type="entry name" value="CYSTEINE DESULFURASE 1, CHLOROPLASTIC"/>
    <property type="match status" value="1"/>
</dbReference>
<evidence type="ECO:0000256" key="3">
    <source>
        <dbReference type="ARBA" id="ARBA00012239"/>
    </source>
</evidence>